<dbReference type="AlphaFoldDB" id="A0A429XPI5"/>
<evidence type="ECO:0000313" key="2">
    <source>
        <dbReference type="EMBL" id="RST68523.1"/>
    </source>
</evidence>
<dbReference type="Proteomes" id="UP000279470">
    <property type="component" value="Unassembled WGS sequence"/>
</dbReference>
<dbReference type="GO" id="GO:0016740">
    <property type="term" value="F:transferase activity"/>
    <property type="evidence" value="ECO:0007669"/>
    <property type="project" value="UniProtKB-KW"/>
</dbReference>
<reference evidence="3" key="1">
    <citation type="submission" date="2018-11" db="EMBL/GenBank/DDBJ databases">
        <title>Phylogenetic, genomic, and biogeographic characterization of a novel and ubiquitous marine invertebrate-associated Rickettsiales parasite, Candidatus Marinoinvertebrata rohwerii, gen. nov., sp. nov.</title>
        <authorList>
            <person name="Klinges J.G."/>
            <person name="Rosales S.M."/>
            <person name="Mcminds R."/>
            <person name="Shaver E.C."/>
            <person name="Shantz A."/>
            <person name="Peters E.C."/>
            <person name="Burkepile D.E."/>
            <person name="Silliman B.R."/>
            <person name="Vega Thurber R.L."/>
        </authorList>
    </citation>
    <scope>NUCLEOTIDE SEQUENCE [LARGE SCALE GENOMIC DNA]</scope>
    <source>
        <strain evidence="3">a_cerv_44</strain>
    </source>
</reference>
<evidence type="ECO:0000259" key="1">
    <source>
        <dbReference type="Pfam" id="PF01755"/>
    </source>
</evidence>
<dbReference type="CDD" id="cd06532">
    <property type="entry name" value="Glyco_transf_25"/>
    <property type="match status" value="1"/>
</dbReference>
<comment type="caution">
    <text evidence="2">The sequence shown here is derived from an EMBL/GenBank/DDBJ whole genome shotgun (WGS) entry which is preliminary data.</text>
</comment>
<feature type="domain" description="Glycosyl transferase family 25" evidence="1">
    <location>
        <begin position="57"/>
        <end position="233"/>
    </location>
</feature>
<dbReference type="EMBL" id="RXFM01000026">
    <property type="protein sequence ID" value="RST68523.1"/>
    <property type="molecule type" value="Genomic_DNA"/>
</dbReference>
<keyword evidence="2" id="KW-0808">Transferase</keyword>
<dbReference type="InterPro" id="IPR002654">
    <property type="entry name" value="Glyco_trans_25"/>
</dbReference>
<sequence>MIKRILLLITLAIFIIILAVFIQKPGFYVLNNKQNSKLTKDNLSTPYNSHYTKDSIGIYLINLKRSKDRLRTIKPLLGQLNMPYTIVQAVDGNFIPKEKINHLVDFKNYNKYLGHSPKLGTIGCSMSHFKVWKQFLESNNQFALVLEDDISFNPNLFRKIIDKSLRISELWDILSFDISHGGLPIKIKKIINKYSLNYYLFNISHAGAYLINRDAAYKQLKSSLPIKMPVDHYFLRSWEFDVKFAGIEPRIVYQTFGDSEINNVKDTKNIKEKKDKLQKFVFIIKTEIIRFIYNLKVILMAKWR</sequence>
<proteinExistence type="predicted"/>
<dbReference type="OrthoDB" id="259382at2"/>
<dbReference type="RefSeq" id="WP_126044596.1">
    <property type="nucleotide sequence ID" value="NZ_RXFM01000026.1"/>
</dbReference>
<name>A0A429XPI5_9RICK</name>
<organism evidence="2 3">
    <name type="scientific">Candidatus Aquarickettsia rohweri</name>
    <dbReference type="NCBI Taxonomy" id="2602574"/>
    <lineage>
        <taxon>Bacteria</taxon>
        <taxon>Pseudomonadati</taxon>
        <taxon>Pseudomonadota</taxon>
        <taxon>Alphaproteobacteria</taxon>
        <taxon>Rickettsiales</taxon>
        <taxon>Candidatus Midichloriaceae</taxon>
        <taxon>Candidatus Aquarickettsia</taxon>
    </lineage>
</organism>
<evidence type="ECO:0000313" key="3">
    <source>
        <dbReference type="Proteomes" id="UP000279470"/>
    </source>
</evidence>
<accession>A0A429XPI5</accession>
<keyword evidence="3" id="KW-1185">Reference proteome</keyword>
<protein>
    <submittedName>
        <fullName evidence="2">Glycosyltransferase family 25 protein</fullName>
    </submittedName>
</protein>
<gene>
    <name evidence="2" type="ORF">EIC27_02600</name>
</gene>
<dbReference type="Pfam" id="PF01755">
    <property type="entry name" value="Glyco_transf_25"/>
    <property type="match status" value="1"/>
</dbReference>